<keyword evidence="6 7" id="KW-0326">Glycosidase</keyword>
<dbReference type="SUPFAM" id="SSF49899">
    <property type="entry name" value="Concanavalin A-like lectins/glucanases"/>
    <property type="match status" value="2"/>
</dbReference>
<feature type="signal peptide" evidence="8">
    <location>
        <begin position="1"/>
        <end position="42"/>
    </location>
</feature>
<evidence type="ECO:0000313" key="11">
    <source>
        <dbReference type="Proteomes" id="UP000443353"/>
    </source>
</evidence>
<dbReference type="Pfam" id="PF00251">
    <property type="entry name" value="Glyco_hydro_32N"/>
    <property type="match status" value="1"/>
</dbReference>
<sequence length="790" mass="86464">MTTMDNHHGGDTVIPFNQGRRPRRRGVAAMLLALLAPARAGAATDIAAWPLDEQRGSRTMEAVSGRHDPVEYVFNHARFKPDSDPLWRPAGACIRGGCLLFDGYSTDIAAPGLTAAQLGAGWTITAWVAPHAFEWGDGGQYSAFLSQFDEGSKTGFAFGMYRFGTWGIKLGFGSGEFDLRVSDRKLPRDAWSHVAASYDPRGRVVRLFLDGEQVAAGSAPAQGSFALPARALTIGRYSQPRTVEGVFQLNTFLGLMDEVRIAAGAAPGADIARRVHADLAAHGGRAPALAQADVTIAPVTFAGDRHRPQYHAMPDSGWMNEPHAPFYQDGRYHLFFQKNPFGPFWHQIHWGHWASPDMVHWRELPIALAPEDDTLAPDGIWSGSATHARDGTPVLFFTAGNDKAPIHERTGLARPADADLVRWMKYPVPVTEQQPGPGHTGDFRDPFVFRDDAGDRWFQLVGSRIAGGSGTALVHESSDLVHWRYRGPLFTLDAKRYPGFDKTFELPVLLPIGMGTDGRPRHVFLTDVGAQAYYWIGVFDPAAARFVPDSEAPRVFDLGDHHFSGPSGFVDPRTGRTIVFSIAQGERSLRDEWASGWAHNAGLPITLAIGPDDDLRLAPIDELRSLRQDLLLDLADVTPAAAAARLATIKGDALEVELELAADGHARRGLVVRKTPDDAEHTDLVVDTARKRFEIDRTHTTLDAGARSRGVQGGAFDLRGEHVRLRVFLDRSMVEAYVNERKSITSRMYPSRPDATGLGLVAAPGDRVVRLKVWRMGGLDAEASAWHPSR</sequence>
<dbReference type="InterPro" id="IPR006558">
    <property type="entry name" value="LamG-like"/>
</dbReference>
<comment type="caution">
    <text evidence="10">The sequence shown here is derived from an EMBL/GenBank/DDBJ whole genome shotgun (WGS) entry which is preliminary data.</text>
</comment>
<dbReference type="GO" id="GO:0004564">
    <property type="term" value="F:beta-fructofuranosidase activity"/>
    <property type="evidence" value="ECO:0007669"/>
    <property type="project" value="UniProtKB-EC"/>
</dbReference>
<dbReference type="SMART" id="SM00560">
    <property type="entry name" value="LamGL"/>
    <property type="match status" value="1"/>
</dbReference>
<dbReference type="InterPro" id="IPR013148">
    <property type="entry name" value="Glyco_hydro_32_N"/>
</dbReference>
<dbReference type="Pfam" id="PF13385">
    <property type="entry name" value="Laminin_G_3"/>
    <property type="match status" value="1"/>
</dbReference>
<evidence type="ECO:0000256" key="5">
    <source>
        <dbReference type="ARBA" id="ARBA00023157"/>
    </source>
</evidence>
<protein>
    <recommendedName>
        <fullName evidence="2">beta-fructofuranosidase</fullName>
        <ecNumber evidence="2">3.2.1.26</ecNumber>
    </recommendedName>
</protein>
<dbReference type="EC" id="3.2.1.26" evidence="2"/>
<dbReference type="InterPro" id="IPR013320">
    <property type="entry name" value="ConA-like_dom_sf"/>
</dbReference>
<evidence type="ECO:0000256" key="1">
    <source>
        <dbReference type="ARBA" id="ARBA00009902"/>
    </source>
</evidence>
<comment type="similarity">
    <text evidence="1 7">Belongs to the glycosyl hydrolase 32 family.</text>
</comment>
<dbReference type="EMBL" id="WSES01000002">
    <property type="protein sequence ID" value="MVW59293.1"/>
    <property type="molecule type" value="Genomic_DNA"/>
</dbReference>
<dbReference type="Gene3D" id="2.60.120.560">
    <property type="entry name" value="Exo-inulinase, domain 1"/>
    <property type="match status" value="1"/>
</dbReference>
<reference evidence="10 11" key="1">
    <citation type="submission" date="2019-12" db="EMBL/GenBank/DDBJ databases">
        <authorList>
            <person name="Li C."/>
            <person name="Zhao J."/>
        </authorList>
    </citation>
    <scope>NUCLEOTIDE SEQUENCE [LARGE SCALE GENOMIC DNA]</scope>
    <source>
        <strain evidence="10 11">NEAU-DD11</strain>
    </source>
</reference>
<dbReference type="AlphaFoldDB" id="A0A7X3FWP8"/>
<dbReference type="PANTHER" id="PTHR43101:SF1">
    <property type="entry name" value="BETA-FRUCTOSIDASE"/>
    <property type="match status" value="1"/>
</dbReference>
<dbReference type="InterPro" id="IPR013189">
    <property type="entry name" value="Glyco_hydro_32_C"/>
</dbReference>
<name>A0A7X3FWP8_9BURK</name>
<keyword evidence="3 8" id="KW-0732">Signal</keyword>
<evidence type="ECO:0000256" key="3">
    <source>
        <dbReference type="ARBA" id="ARBA00022729"/>
    </source>
</evidence>
<accession>A0A7X3FWP8</accession>
<evidence type="ECO:0000256" key="4">
    <source>
        <dbReference type="ARBA" id="ARBA00022801"/>
    </source>
</evidence>
<evidence type="ECO:0000256" key="7">
    <source>
        <dbReference type="RuleBase" id="RU362110"/>
    </source>
</evidence>
<dbReference type="CDD" id="cd08996">
    <property type="entry name" value="GH32_FFase"/>
    <property type="match status" value="1"/>
</dbReference>
<feature type="domain" description="LamG-like jellyroll fold" evidence="9">
    <location>
        <begin position="120"/>
        <end position="266"/>
    </location>
</feature>
<dbReference type="Proteomes" id="UP000443353">
    <property type="component" value="Unassembled WGS sequence"/>
</dbReference>
<dbReference type="SMART" id="SM00640">
    <property type="entry name" value="Glyco_32"/>
    <property type="match status" value="1"/>
</dbReference>
<evidence type="ECO:0000256" key="6">
    <source>
        <dbReference type="ARBA" id="ARBA00023295"/>
    </source>
</evidence>
<evidence type="ECO:0000259" key="9">
    <source>
        <dbReference type="SMART" id="SM00560"/>
    </source>
</evidence>
<feature type="chain" id="PRO_5031566722" description="beta-fructofuranosidase" evidence="8">
    <location>
        <begin position="43"/>
        <end position="790"/>
    </location>
</feature>
<dbReference type="InterPro" id="IPR023296">
    <property type="entry name" value="Glyco_hydro_beta-prop_sf"/>
</dbReference>
<dbReference type="SUPFAM" id="SSF75005">
    <property type="entry name" value="Arabinanase/levansucrase/invertase"/>
    <property type="match status" value="1"/>
</dbReference>
<dbReference type="PANTHER" id="PTHR43101">
    <property type="entry name" value="BETA-FRUCTOSIDASE"/>
    <property type="match status" value="1"/>
</dbReference>
<dbReference type="InterPro" id="IPR051214">
    <property type="entry name" value="GH32_Enzymes"/>
</dbReference>
<keyword evidence="4 7" id="KW-0378">Hydrolase</keyword>
<organism evidence="10 11">
    <name type="scientific">Massilia cellulosiltytica</name>
    <dbReference type="NCBI Taxonomy" id="2683234"/>
    <lineage>
        <taxon>Bacteria</taxon>
        <taxon>Pseudomonadati</taxon>
        <taxon>Pseudomonadota</taxon>
        <taxon>Betaproteobacteria</taxon>
        <taxon>Burkholderiales</taxon>
        <taxon>Oxalobacteraceae</taxon>
        <taxon>Telluria group</taxon>
        <taxon>Massilia</taxon>
    </lineage>
</organism>
<evidence type="ECO:0000313" key="10">
    <source>
        <dbReference type="EMBL" id="MVW59293.1"/>
    </source>
</evidence>
<dbReference type="GO" id="GO:0005975">
    <property type="term" value="P:carbohydrate metabolic process"/>
    <property type="evidence" value="ECO:0007669"/>
    <property type="project" value="InterPro"/>
</dbReference>
<keyword evidence="11" id="KW-1185">Reference proteome</keyword>
<proteinExistence type="inferred from homology"/>
<dbReference type="Pfam" id="PF08244">
    <property type="entry name" value="Glyco_hydro_32C"/>
    <property type="match status" value="1"/>
</dbReference>
<keyword evidence="5" id="KW-1015">Disulfide bond</keyword>
<evidence type="ECO:0000256" key="2">
    <source>
        <dbReference type="ARBA" id="ARBA00012758"/>
    </source>
</evidence>
<gene>
    <name evidence="10" type="ORF">GPY61_05065</name>
</gene>
<evidence type="ECO:0000256" key="8">
    <source>
        <dbReference type="SAM" id="SignalP"/>
    </source>
</evidence>
<dbReference type="Gene3D" id="2.115.10.20">
    <property type="entry name" value="Glycosyl hydrolase domain, family 43"/>
    <property type="match status" value="1"/>
</dbReference>
<dbReference type="InterPro" id="IPR001362">
    <property type="entry name" value="Glyco_hydro_32"/>
</dbReference>
<dbReference type="Gene3D" id="2.60.120.200">
    <property type="match status" value="1"/>
</dbReference>